<gene>
    <name evidence="1" type="ORF">BACCOP_00691</name>
</gene>
<evidence type="ECO:0000313" key="2">
    <source>
        <dbReference type="Proteomes" id="UP000003146"/>
    </source>
</evidence>
<accession>B3JFP0</accession>
<evidence type="ECO:0000313" key="1">
    <source>
        <dbReference type="EMBL" id="EDV02201.1"/>
    </source>
</evidence>
<name>B3JFP0_9BACT</name>
<dbReference type="RefSeq" id="WP_007566095.1">
    <property type="nucleotide sequence ID" value="NZ_DS981450.1"/>
</dbReference>
<dbReference type="PROSITE" id="PS51257">
    <property type="entry name" value="PROKAR_LIPOPROTEIN"/>
    <property type="match status" value="1"/>
</dbReference>
<comment type="caution">
    <text evidence="1">The sequence shown here is derived from an EMBL/GenBank/DDBJ whole genome shotgun (WGS) entry which is preliminary data.</text>
</comment>
<dbReference type="AlphaFoldDB" id="B3JFP0"/>
<dbReference type="PANTHER" id="PTHR35532">
    <property type="entry name" value="SIMILAR TO POLYHYDROXYALKANOATE DEPOLYMERASE"/>
    <property type="match status" value="1"/>
</dbReference>
<dbReference type="PANTHER" id="PTHR35532:SF5">
    <property type="entry name" value="CARBOHYDRATE-BINDING DOMAIN-CONTAINING PROTEIN"/>
    <property type="match status" value="1"/>
</dbReference>
<sequence>MNKWNLFSLSALLVLVLYSCGRQTNLELALEEAGENRLELLKVIDHYQNVDNSDSLKLKAALFLIENMRGHGTVWSEAIDTFRNRVAEADSLLTMEPLNTWWDELAKNHHPILKRDLNYVKADFLIQNIDGAFQAWQEAPWQKEIDFGLFCRYVLPYRFESELLAYGWRDSLYQEYHTLVKDARTVKEAFEIVHDTVWKRLLSSSSHFPHILDVVAMQHQRKAMCVQRCVMLGAVMRALGIPAAIDNVGRWANYSRNGHAWAALITDKGTYSVYEDERVAKINNRIDATEFELKYPIPEDFPMRTDFKKRCAKIWRSTFERQPTEDVAEDEWGKNVSSPFRMDVSAAYGLNNSVEMQTDRAVKRAYLCTFATGTDWSPVAASEVKNGMCRFEALGDSVVYAVIGFEKEKPIALDNAFLMLNGKKHTLSPDKSMTGRVVLTRKYPLTGKWPNEWAPMPGARFEGSNDKNFTHAEVLARVEQMPVFRNVLKVESKQMYRYIRYCSNDTCDTPMAEVEFWNKGSKMKAVPGQSTVKKVELSVDGNTLTRPDITPGYILGYELEKPAVLDSIVFYPWNDDNFVLPTHEYELFYYDRGWVSLGKRKPETYTLTYDRVPAHALLLLKDRTSGKEERPFTYENGEQMWW</sequence>
<reference evidence="1 2" key="1">
    <citation type="submission" date="2008-04" db="EMBL/GenBank/DDBJ databases">
        <title>Draft genome sequence of Bacteroides coprocola (DSM 17136).</title>
        <authorList>
            <person name="Sudarsanam P."/>
            <person name="Ley R."/>
            <person name="Guruge J."/>
            <person name="Turnbaugh P.J."/>
            <person name="Mahowald M."/>
            <person name="Liep D."/>
            <person name="Gordon J."/>
        </authorList>
    </citation>
    <scope>NUCLEOTIDE SEQUENCE [LARGE SCALE GENOMIC DNA]</scope>
    <source>
        <strain evidence="1 2">DSM 17136</strain>
    </source>
</reference>
<dbReference type="EMBL" id="ABIY02000058">
    <property type="protein sequence ID" value="EDV02201.1"/>
    <property type="molecule type" value="Genomic_DNA"/>
</dbReference>
<evidence type="ECO:0008006" key="3">
    <source>
        <dbReference type="Google" id="ProtNLM"/>
    </source>
</evidence>
<dbReference type="STRING" id="470145.BACCOP_00691"/>
<dbReference type="eggNOG" id="COG1305">
    <property type="taxonomic scope" value="Bacteria"/>
</dbReference>
<dbReference type="OrthoDB" id="679512at2"/>
<reference evidence="1 2" key="2">
    <citation type="submission" date="2008-04" db="EMBL/GenBank/DDBJ databases">
        <authorList>
            <person name="Fulton L."/>
            <person name="Clifton S."/>
            <person name="Fulton B."/>
            <person name="Xu J."/>
            <person name="Minx P."/>
            <person name="Pepin K.H."/>
            <person name="Johnson M."/>
            <person name="Thiruvilangam P."/>
            <person name="Bhonagiri V."/>
            <person name="Nash W.E."/>
            <person name="Mardis E.R."/>
            <person name="Wilson R.K."/>
        </authorList>
    </citation>
    <scope>NUCLEOTIDE SEQUENCE [LARGE SCALE GENOMIC DNA]</scope>
    <source>
        <strain evidence="1 2">DSM 17136</strain>
    </source>
</reference>
<organism evidence="1 2">
    <name type="scientific">Phocaeicola coprocola DSM 17136</name>
    <dbReference type="NCBI Taxonomy" id="470145"/>
    <lineage>
        <taxon>Bacteria</taxon>
        <taxon>Pseudomonadati</taxon>
        <taxon>Bacteroidota</taxon>
        <taxon>Bacteroidia</taxon>
        <taxon>Bacteroidales</taxon>
        <taxon>Bacteroidaceae</taxon>
        <taxon>Phocaeicola</taxon>
    </lineage>
</organism>
<protein>
    <recommendedName>
        <fullName evidence="3">Transglutaminase domain-containing protein</fullName>
    </recommendedName>
</protein>
<dbReference type="Gene3D" id="2.60.120.260">
    <property type="entry name" value="Galactose-binding domain-like"/>
    <property type="match status" value="1"/>
</dbReference>
<dbReference type="Proteomes" id="UP000003146">
    <property type="component" value="Unassembled WGS sequence"/>
</dbReference>
<dbReference type="HOGENOM" id="CLU_014876_0_0_10"/>
<proteinExistence type="predicted"/>